<evidence type="ECO:0000313" key="7">
    <source>
        <dbReference type="Proteomes" id="UP000268857"/>
    </source>
</evidence>
<evidence type="ECO:0000256" key="1">
    <source>
        <dbReference type="ARBA" id="ARBA00022737"/>
    </source>
</evidence>
<protein>
    <recommendedName>
        <fullName evidence="5">Novel STAND NTPase 3 domain-containing protein</fullName>
    </recommendedName>
</protein>
<dbReference type="InterPro" id="IPR049050">
    <property type="entry name" value="nSTAND3"/>
</dbReference>
<dbReference type="Pfam" id="PF20720">
    <property type="entry name" value="nSTAND3"/>
    <property type="match status" value="1"/>
</dbReference>
<feature type="repeat" description="TPR" evidence="3">
    <location>
        <begin position="722"/>
        <end position="755"/>
    </location>
</feature>
<dbReference type="InterPro" id="IPR027417">
    <property type="entry name" value="P-loop_NTPase"/>
</dbReference>
<organism evidence="6 7">
    <name type="scientific">Chlorogloeopsis fritschii PCC 6912</name>
    <dbReference type="NCBI Taxonomy" id="211165"/>
    <lineage>
        <taxon>Bacteria</taxon>
        <taxon>Bacillati</taxon>
        <taxon>Cyanobacteriota</taxon>
        <taxon>Cyanophyceae</taxon>
        <taxon>Nostocales</taxon>
        <taxon>Chlorogloeopsidaceae</taxon>
        <taxon>Chlorogloeopsis</taxon>
    </lineage>
</organism>
<dbReference type="Gene3D" id="3.40.50.300">
    <property type="entry name" value="P-loop containing nucleotide triphosphate hydrolases"/>
    <property type="match status" value="1"/>
</dbReference>
<keyword evidence="4" id="KW-0472">Membrane</keyword>
<dbReference type="EMBL" id="RSCJ01000003">
    <property type="protein sequence ID" value="RUR84883.1"/>
    <property type="molecule type" value="Genomic_DNA"/>
</dbReference>
<feature type="repeat" description="TPR" evidence="3">
    <location>
        <begin position="654"/>
        <end position="687"/>
    </location>
</feature>
<feature type="domain" description="Novel STAND NTPase 3" evidence="5">
    <location>
        <begin position="102"/>
        <end position="179"/>
    </location>
</feature>
<evidence type="ECO:0000256" key="4">
    <source>
        <dbReference type="SAM" id="Phobius"/>
    </source>
</evidence>
<accession>A0A433NNG8</accession>
<feature type="repeat" description="TPR" evidence="3">
    <location>
        <begin position="620"/>
        <end position="653"/>
    </location>
</feature>
<evidence type="ECO:0000256" key="2">
    <source>
        <dbReference type="ARBA" id="ARBA00022803"/>
    </source>
</evidence>
<feature type="transmembrane region" description="Helical" evidence="4">
    <location>
        <begin position="24"/>
        <end position="45"/>
    </location>
</feature>
<dbReference type="SUPFAM" id="SSF48452">
    <property type="entry name" value="TPR-like"/>
    <property type="match status" value="1"/>
</dbReference>
<feature type="repeat" description="TPR" evidence="3">
    <location>
        <begin position="552"/>
        <end position="585"/>
    </location>
</feature>
<gene>
    <name evidence="6" type="ORF">PCC6912_09990</name>
</gene>
<keyword evidence="7" id="KW-1185">Reference proteome</keyword>
<dbReference type="InterPro" id="IPR019734">
    <property type="entry name" value="TPR_rpt"/>
</dbReference>
<dbReference type="Gene3D" id="1.25.40.10">
    <property type="entry name" value="Tetratricopeptide repeat domain"/>
    <property type="match status" value="3"/>
</dbReference>
<feature type="repeat" description="TPR" evidence="3">
    <location>
        <begin position="518"/>
        <end position="551"/>
    </location>
</feature>
<proteinExistence type="predicted"/>
<dbReference type="PANTHER" id="PTHR44943">
    <property type="entry name" value="CELLULOSE SYNTHASE OPERON PROTEIN C"/>
    <property type="match status" value="1"/>
</dbReference>
<dbReference type="InterPro" id="IPR051685">
    <property type="entry name" value="Ycf3/AcsC/BcsC/TPR_MFPF"/>
</dbReference>
<dbReference type="SUPFAM" id="SSF52540">
    <property type="entry name" value="P-loop containing nucleoside triphosphate hydrolases"/>
    <property type="match status" value="1"/>
</dbReference>
<feature type="repeat" description="TPR" evidence="3">
    <location>
        <begin position="688"/>
        <end position="721"/>
    </location>
</feature>
<evidence type="ECO:0000313" key="6">
    <source>
        <dbReference type="EMBL" id="RUR84883.1"/>
    </source>
</evidence>
<keyword evidence="4" id="KW-0812">Transmembrane</keyword>
<evidence type="ECO:0000256" key="3">
    <source>
        <dbReference type="PROSITE-ProRule" id="PRU00339"/>
    </source>
</evidence>
<sequence>MLFGLDIQTTRKTIEQFSRDNQGIINLLVGLAALVTIATLAWAIWQGIRWYKTKIRKLTIPPSTFPFEVIKPHGNVLSLAFGAHNNDPLADERIPYQGRRVERNIRRELEKKLEQRNWLLIVGRTGLGKTREAAELAQLYNREGWTVLWLKLAEWVDEPTQEQLDKIGTNHKLLFFLDNLNQRMHYRHYDVFPKMETSELAPAIVPLQERLRRTLEAYERLYGQAEMRVIATARNERQSLNPGEPSEWEKLQWEKYPQLWQRFEVYELPAPEDEAIVQLLRDIVPQAQISAREENYGAIARENDSTFRNVVENLRHLKNRRLPLTPNNYQNTLTENWINRYQNAVRRYPAAKYIYDAVDLLQQFGISLERFTVEPTALLMVQGNFWQWLWYRWSILRALNNLIEAERILSPRDGQIEAKGRWVEVGKYVRPLSHKVLKLTDKYPQKMLSSLFNFGRQLSILNHPKEALACFNKIISFVPQIEISEFWGIRGEVLYKLRRYEDAIESDNKALELQPNDALTWYNRGVALGKLGRYEDAIDSYNKALELRPNLFWIRSNRGVALDELGRYEDAIASYDEALELQPNDALTWYNRGVALDRLERYEDAVVSYNKTLELSPHDRLAWYKRGVALDKLGRYVDAIASYDKVLELKLDHYKAWSNRGAALNALGHYVDALASYDEALKLQPDDYQAWSNRGVALNKLGRYEDALASYDEALKLQPDDYQAWYNKACCYALQKNVNLAVENLERAISFNPKCREVAKTDSDFGSIREDEQFQKLIQGRSD</sequence>
<dbReference type="PANTHER" id="PTHR44943:SF8">
    <property type="entry name" value="TPR REPEAT-CONTAINING PROTEIN MJ0263"/>
    <property type="match status" value="1"/>
</dbReference>
<dbReference type="SMART" id="SM00028">
    <property type="entry name" value="TPR"/>
    <property type="match status" value="9"/>
</dbReference>
<dbReference type="AlphaFoldDB" id="A0A433NNG8"/>
<dbReference type="Pfam" id="PF00515">
    <property type="entry name" value="TPR_1"/>
    <property type="match status" value="5"/>
</dbReference>
<dbReference type="PROSITE" id="PS50005">
    <property type="entry name" value="TPR"/>
    <property type="match status" value="8"/>
</dbReference>
<name>A0A433NNG8_CHLFR</name>
<keyword evidence="4" id="KW-1133">Transmembrane helix</keyword>
<keyword evidence="1" id="KW-0677">Repeat</keyword>
<dbReference type="PROSITE" id="PS50293">
    <property type="entry name" value="TPR_REGION"/>
    <property type="match status" value="5"/>
</dbReference>
<dbReference type="Proteomes" id="UP000268857">
    <property type="component" value="Unassembled WGS sequence"/>
</dbReference>
<comment type="caution">
    <text evidence="6">The sequence shown here is derived from an EMBL/GenBank/DDBJ whole genome shotgun (WGS) entry which is preliminary data.</text>
</comment>
<dbReference type="OrthoDB" id="5477554at2"/>
<dbReference type="STRING" id="211165.GCA_000317285_03035"/>
<feature type="repeat" description="TPR" evidence="3">
    <location>
        <begin position="484"/>
        <end position="517"/>
    </location>
</feature>
<dbReference type="Pfam" id="PF13181">
    <property type="entry name" value="TPR_8"/>
    <property type="match status" value="1"/>
</dbReference>
<feature type="repeat" description="TPR" evidence="3">
    <location>
        <begin position="586"/>
        <end position="619"/>
    </location>
</feature>
<keyword evidence="2 3" id="KW-0802">TPR repeat</keyword>
<dbReference type="NCBIfam" id="NF047558">
    <property type="entry name" value="TPR_END_plus"/>
    <property type="match status" value="1"/>
</dbReference>
<dbReference type="RefSeq" id="WP_016872684.1">
    <property type="nucleotide sequence ID" value="NZ_AJLN01000084.1"/>
</dbReference>
<dbReference type="Pfam" id="PF13414">
    <property type="entry name" value="TPR_11"/>
    <property type="match status" value="1"/>
</dbReference>
<reference evidence="6 7" key="1">
    <citation type="journal article" date="2019" name="Genome Biol. Evol.">
        <title>Day and night: Metabolic profiles and evolutionary relationships of six axenic non-marine cyanobacteria.</title>
        <authorList>
            <person name="Will S.E."/>
            <person name="Henke P."/>
            <person name="Boedeker C."/>
            <person name="Huang S."/>
            <person name="Brinkmann H."/>
            <person name="Rohde M."/>
            <person name="Jarek M."/>
            <person name="Friedl T."/>
            <person name="Seufert S."/>
            <person name="Schumacher M."/>
            <person name="Overmann J."/>
            <person name="Neumann-Schaal M."/>
            <person name="Petersen J."/>
        </authorList>
    </citation>
    <scope>NUCLEOTIDE SEQUENCE [LARGE SCALE GENOMIC DNA]</scope>
    <source>
        <strain evidence="6 7">PCC 6912</strain>
    </source>
</reference>
<evidence type="ECO:0000259" key="5">
    <source>
        <dbReference type="Pfam" id="PF20720"/>
    </source>
</evidence>
<dbReference type="InterPro" id="IPR011990">
    <property type="entry name" value="TPR-like_helical_dom_sf"/>
</dbReference>